<evidence type="ECO:0000313" key="7">
    <source>
        <dbReference type="EMBL" id="QEV63555.1"/>
    </source>
</evidence>
<dbReference type="InterPro" id="IPR015421">
    <property type="entry name" value="PyrdxlP-dep_Trfase_major"/>
</dbReference>
<dbReference type="Proteomes" id="UP000326505">
    <property type="component" value="Chromosome"/>
</dbReference>
<evidence type="ECO:0000313" key="9">
    <source>
        <dbReference type="Proteomes" id="UP000549009"/>
    </source>
</evidence>
<dbReference type="GO" id="GO:0030170">
    <property type="term" value="F:pyridoxal phosphate binding"/>
    <property type="evidence" value="ECO:0007669"/>
    <property type="project" value="InterPro"/>
</dbReference>
<evidence type="ECO:0000256" key="1">
    <source>
        <dbReference type="ARBA" id="ARBA00001933"/>
    </source>
</evidence>
<protein>
    <submittedName>
        <fullName evidence="6">4-aminobutyrate aminotransferase-like enzyme</fullName>
    </submittedName>
    <submittedName>
        <fullName evidence="7">Aspartate aminotransferase family protein</fullName>
    </submittedName>
</protein>
<evidence type="ECO:0000256" key="5">
    <source>
        <dbReference type="RuleBase" id="RU003560"/>
    </source>
</evidence>
<dbReference type="InterPro" id="IPR050103">
    <property type="entry name" value="Class-III_PLP-dep_AT"/>
</dbReference>
<dbReference type="PANTHER" id="PTHR11986:SF79">
    <property type="entry name" value="ACETYLORNITHINE AMINOTRANSFERASE, MITOCHONDRIAL"/>
    <property type="match status" value="1"/>
</dbReference>
<dbReference type="CDD" id="cd00610">
    <property type="entry name" value="OAT_like"/>
    <property type="match status" value="1"/>
</dbReference>
<sequence>MSTTAMPASTHHTIALERSHRLPGGQSMTDLSGLVVDRARNAEVWDKDGKRYIDFFTGVGVCNIGHSHPRFLAEVGEQLGACAVGTFYTDARSRYYELLAAQLPERLGKIHMFSTGSEAVEAAVKLARAATGKHEVVSFWGGFHGKTQGALSLHGGPRKHRSGPFPPGSHQVPYAYCYRCPLQLEHSTCGQRCVDLAEQSIENGSVGDIAAIIVEPVQGTNGNIIPPAGYLRAVRRLADRHGALLILDEVITGFGRTGSLFAFEQDPEVRPDVVVLGKAMASGVPASAIVSRAELVEGTSFGQPSAAASTFGGNPLASAAALATLRILLDERLPERARLLGETVARRLASWKEEFPFVGNAANVGLMVGVELVEPGTRRPLPKDVTRRIFQDLLAEGVLAMAYDSRIRIYPPLSIPADHLDEGLAAFESVFRSLRPSRPTRQ</sequence>
<dbReference type="PANTHER" id="PTHR11986">
    <property type="entry name" value="AMINOTRANSFERASE CLASS III"/>
    <property type="match status" value="1"/>
</dbReference>
<keyword evidence="9" id="KW-1185">Reference proteome</keyword>
<dbReference type="InterPro" id="IPR015424">
    <property type="entry name" value="PyrdxlP-dep_Trfase"/>
</dbReference>
<evidence type="ECO:0000313" key="6">
    <source>
        <dbReference type="EMBL" id="MBB5105561.1"/>
    </source>
</evidence>
<dbReference type="FunFam" id="3.40.640.10:FF:000004">
    <property type="entry name" value="Acetylornithine aminotransferase"/>
    <property type="match status" value="1"/>
</dbReference>
<dbReference type="AlphaFoldDB" id="A0A5P2XKF5"/>
<evidence type="ECO:0000256" key="3">
    <source>
        <dbReference type="ARBA" id="ARBA00022679"/>
    </source>
</evidence>
<dbReference type="KEGG" id="sspb:CP982_36655"/>
<dbReference type="EMBL" id="CP023690">
    <property type="protein sequence ID" value="QEV63555.1"/>
    <property type="molecule type" value="Genomic_DNA"/>
</dbReference>
<reference evidence="6 9" key="2">
    <citation type="submission" date="2020-08" db="EMBL/GenBank/DDBJ databases">
        <title>Genomic Encyclopedia of Type Strains, Phase III (KMG-III): the genomes of soil and plant-associated and newly described type strains.</title>
        <authorList>
            <person name="Whitman W."/>
        </authorList>
    </citation>
    <scope>NUCLEOTIDE SEQUENCE [LARGE SCALE GENOMIC DNA]</scope>
    <source>
        <strain evidence="6 9">CECT 3146</strain>
    </source>
</reference>
<evidence type="ECO:0000256" key="2">
    <source>
        <dbReference type="ARBA" id="ARBA00022576"/>
    </source>
</evidence>
<dbReference type="Proteomes" id="UP000549009">
    <property type="component" value="Unassembled WGS sequence"/>
</dbReference>
<keyword evidence="2 7" id="KW-0032">Aminotransferase</keyword>
<dbReference type="Gene3D" id="3.40.640.10">
    <property type="entry name" value="Type I PLP-dependent aspartate aminotransferase-like (Major domain)"/>
    <property type="match status" value="1"/>
</dbReference>
<accession>A0A5P2XKF5</accession>
<gene>
    <name evidence="7" type="ORF">CP982_36655</name>
    <name evidence="6" type="ORF">FHS40_004656</name>
</gene>
<keyword evidence="3 7" id="KW-0808">Transferase</keyword>
<dbReference type="GO" id="GO:0008483">
    <property type="term" value="F:transaminase activity"/>
    <property type="evidence" value="ECO:0007669"/>
    <property type="project" value="UniProtKB-KW"/>
</dbReference>
<dbReference type="Gene3D" id="3.90.1150.10">
    <property type="entry name" value="Aspartate Aminotransferase, domain 1"/>
    <property type="match status" value="1"/>
</dbReference>
<evidence type="ECO:0000313" key="8">
    <source>
        <dbReference type="Proteomes" id="UP000326505"/>
    </source>
</evidence>
<dbReference type="OrthoDB" id="9801834at2"/>
<organism evidence="7 8">
    <name type="scientific">Streptomyces spectabilis</name>
    <dbReference type="NCBI Taxonomy" id="68270"/>
    <lineage>
        <taxon>Bacteria</taxon>
        <taxon>Bacillati</taxon>
        <taxon>Actinomycetota</taxon>
        <taxon>Actinomycetes</taxon>
        <taxon>Kitasatosporales</taxon>
        <taxon>Streptomycetaceae</taxon>
        <taxon>Streptomyces</taxon>
    </lineage>
</organism>
<dbReference type="InterPro" id="IPR049704">
    <property type="entry name" value="Aminotrans_3_PPA_site"/>
</dbReference>
<dbReference type="PROSITE" id="PS00600">
    <property type="entry name" value="AA_TRANSFER_CLASS_3"/>
    <property type="match status" value="1"/>
</dbReference>
<keyword evidence="4 5" id="KW-0663">Pyridoxal phosphate</keyword>
<dbReference type="SUPFAM" id="SSF53383">
    <property type="entry name" value="PLP-dependent transferases"/>
    <property type="match status" value="1"/>
</dbReference>
<dbReference type="RefSeq" id="WP_150514411.1">
    <property type="nucleotide sequence ID" value="NZ_BMSQ01000006.1"/>
</dbReference>
<dbReference type="EMBL" id="JACHJD010000007">
    <property type="protein sequence ID" value="MBB5105561.1"/>
    <property type="molecule type" value="Genomic_DNA"/>
</dbReference>
<evidence type="ECO:0000256" key="4">
    <source>
        <dbReference type="ARBA" id="ARBA00022898"/>
    </source>
</evidence>
<comment type="cofactor">
    <cofactor evidence="1">
        <name>pyridoxal 5'-phosphate</name>
        <dbReference type="ChEBI" id="CHEBI:597326"/>
    </cofactor>
</comment>
<dbReference type="PIRSF" id="PIRSF000521">
    <property type="entry name" value="Transaminase_4ab_Lys_Orn"/>
    <property type="match status" value="1"/>
</dbReference>
<reference evidence="7 8" key="1">
    <citation type="submission" date="2017-09" db="EMBL/GenBank/DDBJ databases">
        <authorList>
            <person name="Lee N."/>
            <person name="Cho B.-K."/>
        </authorList>
    </citation>
    <scope>NUCLEOTIDE SEQUENCE [LARGE SCALE GENOMIC DNA]</scope>
    <source>
        <strain evidence="7 8">ATCC 27465</strain>
    </source>
</reference>
<proteinExistence type="inferred from homology"/>
<name>A0A5P2XKF5_STRST</name>
<dbReference type="Pfam" id="PF00202">
    <property type="entry name" value="Aminotran_3"/>
    <property type="match status" value="1"/>
</dbReference>
<dbReference type="GO" id="GO:0042802">
    <property type="term" value="F:identical protein binding"/>
    <property type="evidence" value="ECO:0007669"/>
    <property type="project" value="TreeGrafter"/>
</dbReference>
<comment type="similarity">
    <text evidence="5">Belongs to the class-III pyridoxal-phosphate-dependent aminotransferase family.</text>
</comment>
<dbReference type="InterPro" id="IPR015422">
    <property type="entry name" value="PyrdxlP-dep_Trfase_small"/>
</dbReference>
<dbReference type="InterPro" id="IPR005814">
    <property type="entry name" value="Aminotrans_3"/>
</dbReference>